<feature type="region of interest" description="Disordered" evidence="1">
    <location>
        <begin position="37"/>
        <end position="56"/>
    </location>
</feature>
<organism evidence="4 5">
    <name type="scientific">Amborella trichopoda</name>
    <dbReference type="NCBI Taxonomy" id="13333"/>
    <lineage>
        <taxon>Eukaryota</taxon>
        <taxon>Viridiplantae</taxon>
        <taxon>Streptophyta</taxon>
        <taxon>Embryophyta</taxon>
        <taxon>Tracheophyta</taxon>
        <taxon>Spermatophyta</taxon>
        <taxon>Magnoliopsida</taxon>
        <taxon>Amborellales</taxon>
        <taxon>Amborellaceae</taxon>
        <taxon>Amborella</taxon>
    </lineage>
</organism>
<keyword evidence="5" id="KW-1185">Reference proteome</keyword>
<keyword evidence="2" id="KW-0472">Membrane</keyword>
<feature type="signal peptide" evidence="3">
    <location>
        <begin position="1"/>
        <end position="32"/>
    </location>
</feature>
<dbReference type="AlphaFoldDB" id="W1P870"/>
<name>W1P870_AMBTC</name>
<dbReference type="Gramene" id="ERN03786">
    <property type="protein sequence ID" value="ERN03786"/>
    <property type="gene ID" value="AMTR_s00078p00096370"/>
</dbReference>
<keyword evidence="3" id="KW-0732">Signal</keyword>
<feature type="region of interest" description="Disordered" evidence="1">
    <location>
        <begin position="65"/>
        <end position="116"/>
    </location>
</feature>
<proteinExistence type="predicted"/>
<evidence type="ECO:0000313" key="5">
    <source>
        <dbReference type="Proteomes" id="UP000017836"/>
    </source>
</evidence>
<feature type="chain" id="PRO_5004807199" evidence="3">
    <location>
        <begin position="33"/>
        <end position="252"/>
    </location>
</feature>
<dbReference type="EMBL" id="KI394330">
    <property type="protein sequence ID" value="ERN03786.1"/>
    <property type="molecule type" value="Genomic_DNA"/>
</dbReference>
<keyword evidence="2" id="KW-0812">Transmembrane</keyword>
<protein>
    <submittedName>
        <fullName evidence="4">Uncharacterized protein</fullName>
    </submittedName>
</protein>
<evidence type="ECO:0000313" key="4">
    <source>
        <dbReference type="EMBL" id="ERN03786.1"/>
    </source>
</evidence>
<dbReference type="Proteomes" id="UP000017836">
    <property type="component" value="Unassembled WGS sequence"/>
</dbReference>
<keyword evidence="2" id="KW-1133">Transmembrane helix</keyword>
<sequence>MQLWFTGDMALEIKRMFTLLAALLGSLKDIMSCTTRNTQRQMCHRNPSESESSYYSTRSAYIDREHSKGTHESRATPDIEGNDMPIEDRSSTLPMAASTTSDPPNLASNSKADSDSKVKSSDAISIATAFGSGACLRAISLLFPTTKIYALVTLVVLYFVIFITAGKMLCIIFRDPPPPRTTKAINFMLKFLLILSVVALLVEFYVHLPDERHWMAGLACGVVLVSGGVMKYFDTWVSTEPQSDVAFSPSPN</sequence>
<feature type="compositionally biased region" description="Polar residues" evidence="1">
    <location>
        <begin position="91"/>
        <end position="103"/>
    </location>
</feature>
<feature type="transmembrane region" description="Helical" evidence="2">
    <location>
        <begin position="185"/>
        <end position="208"/>
    </location>
</feature>
<reference evidence="5" key="1">
    <citation type="journal article" date="2013" name="Science">
        <title>The Amborella genome and the evolution of flowering plants.</title>
        <authorList>
            <consortium name="Amborella Genome Project"/>
        </authorList>
    </citation>
    <scope>NUCLEOTIDE SEQUENCE [LARGE SCALE GENOMIC DNA]</scope>
</reference>
<feature type="compositionally biased region" description="Basic and acidic residues" evidence="1">
    <location>
        <begin position="65"/>
        <end position="77"/>
    </location>
</feature>
<feature type="transmembrane region" description="Helical" evidence="2">
    <location>
        <begin position="214"/>
        <end position="233"/>
    </location>
</feature>
<accession>W1P870</accession>
<evidence type="ECO:0000256" key="1">
    <source>
        <dbReference type="SAM" id="MobiDB-lite"/>
    </source>
</evidence>
<dbReference type="HOGENOM" id="CLU_1104047_0_0_1"/>
<feature type="transmembrane region" description="Helical" evidence="2">
    <location>
        <begin position="148"/>
        <end position="173"/>
    </location>
</feature>
<gene>
    <name evidence="4" type="ORF">AMTR_s00078p00096370</name>
</gene>
<evidence type="ECO:0000256" key="2">
    <source>
        <dbReference type="SAM" id="Phobius"/>
    </source>
</evidence>
<evidence type="ECO:0000256" key="3">
    <source>
        <dbReference type="SAM" id="SignalP"/>
    </source>
</evidence>